<evidence type="ECO:0000256" key="2">
    <source>
        <dbReference type="SAM" id="Phobius"/>
    </source>
</evidence>
<keyword evidence="2" id="KW-0812">Transmembrane</keyword>
<feature type="domain" description="DUF7036" evidence="3">
    <location>
        <begin position="208"/>
        <end position="299"/>
    </location>
</feature>
<dbReference type="Pfam" id="PF23041">
    <property type="entry name" value="DUF7036"/>
    <property type="match status" value="2"/>
</dbReference>
<evidence type="ECO:0000256" key="1">
    <source>
        <dbReference type="SAM" id="MobiDB-lite"/>
    </source>
</evidence>
<feature type="domain" description="DUF7036" evidence="3">
    <location>
        <begin position="84"/>
        <end position="172"/>
    </location>
</feature>
<dbReference type="PANTHER" id="PTHR33826:SF4">
    <property type="entry name" value="F20B24.21"/>
    <property type="match status" value="1"/>
</dbReference>
<name>A0A7N0TVT5_KALFE</name>
<feature type="compositionally biased region" description="Pro residues" evidence="1">
    <location>
        <begin position="336"/>
        <end position="362"/>
    </location>
</feature>
<dbReference type="InterPro" id="IPR055464">
    <property type="entry name" value="DUF7036"/>
</dbReference>
<feature type="compositionally biased region" description="Polar residues" evidence="1">
    <location>
        <begin position="429"/>
        <end position="452"/>
    </location>
</feature>
<feature type="region of interest" description="Disordered" evidence="1">
    <location>
        <begin position="309"/>
        <end position="454"/>
    </location>
</feature>
<dbReference type="OMA" id="EHPPDPC"/>
<feature type="compositionally biased region" description="Pro residues" evidence="1">
    <location>
        <begin position="395"/>
        <end position="412"/>
    </location>
</feature>
<proteinExistence type="predicted"/>
<evidence type="ECO:0000313" key="5">
    <source>
        <dbReference type="Proteomes" id="UP000594263"/>
    </source>
</evidence>
<feature type="transmembrane region" description="Helical" evidence="2">
    <location>
        <begin position="41"/>
        <end position="60"/>
    </location>
</feature>
<dbReference type="AlphaFoldDB" id="A0A7N0TVT5"/>
<dbReference type="EnsemblPlants" id="Kaladp0047s0160.1.v1.1">
    <property type="protein sequence ID" value="Kaladp0047s0160.1.v1.1"/>
    <property type="gene ID" value="Kaladp0047s0160.v1.1"/>
</dbReference>
<dbReference type="PRINTS" id="PR01217">
    <property type="entry name" value="PRICHEXTENSN"/>
</dbReference>
<dbReference type="PANTHER" id="PTHR33826">
    <property type="entry name" value="F20B24.21"/>
    <property type="match status" value="1"/>
</dbReference>
<feature type="compositionally biased region" description="Low complexity" evidence="1">
    <location>
        <begin position="413"/>
        <end position="428"/>
    </location>
</feature>
<feature type="compositionally biased region" description="Pro residues" evidence="1">
    <location>
        <begin position="316"/>
        <end position="326"/>
    </location>
</feature>
<accession>A0A7N0TVT5</accession>
<dbReference type="Proteomes" id="UP000594263">
    <property type="component" value="Unplaced"/>
</dbReference>
<organism evidence="4 5">
    <name type="scientific">Kalanchoe fedtschenkoi</name>
    <name type="common">Lavender scallops</name>
    <name type="synonym">South American air plant</name>
    <dbReference type="NCBI Taxonomy" id="63787"/>
    <lineage>
        <taxon>Eukaryota</taxon>
        <taxon>Viridiplantae</taxon>
        <taxon>Streptophyta</taxon>
        <taxon>Embryophyta</taxon>
        <taxon>Tracheophyta</taxon>
        <taxon>Spermatophyta</taxon>
        <taxon>Magnoliopsida</taxon>
        <taxon>eudicotyledons</taxon>
        <taxon>Gunneridae</taxon>
        <taxon>Pentapetalae</taxon>
        <taxon>Saxifragales</taxon>
        <taxon>Crassulaceae</taxon>
        <taxon>Kalanchoe</taxon>
    </lineage>
</organism>
<protein>
    <recommendedName>
        <fullName evidence="3">DUF7036 domain-containing protein</fullName>
    </recommendedName>
</protein>
<dbReference type="Gramene" id="Kaladp0047s0160.1.v1.1">
    <property type="protein sequence ID" value="Kaladp0047s0160.1.v1.1"/>
    <property type="gene ID" value="Kaladp0047s0160.v1.1"/>
</dbReference>
<keyword evidence="5" id="KW-1185">Reference proteome</keyword>
<keyword evidence="2" id="KW-1133">Transmembrane helix</keyword>
<keyword evidence="2" id="KW-0472">Membrane</keyword>
<evidence type="ECO:0000313" key="4">
    <source>
        <dbReference type="EnsemblPlants" id="Kaladp0047s0160.1.v1.1"/>
    </source>
</evidence>
<reference evidence="4" key="1">
    <citation type="submission" date="2021-01" db="UniProtKB">
        <authorList>
            <consortium name="EnsemblPlants"/>
        </authorList>
    </citation>
    <scope>IDENTIFICATION</scope>
</reference>
<sequence length="479" mass="51480">MGKLDDQLRLPSQQRREGGSGGGSISCGWWDWVRGALSLKCAVFTVLSLGVFLSAAFWLLPRDTGGYGFDAKAEVKSSAAIQGSFILDVPVSLLIPHIRRLEYDITGEVGVPYSKVAILSMHKAVLSNHTNVVFGVLPDPINKQLDPLSLILLRSSLIELFLQESNLTFSTVSVGQPSRFEILKFPGNLTVIPLQSAALWQIQQTLFNFTLNNSISEVQEYFVQFRDQLKQGLRLTSYENVYVQITNEKGSTIDKPVTVQVAIMSDWGIILPQRLKQLAQTIKHSAPSKNLGLNHTVFGKVKEVSLSSHMTGDLQPYPPTASPAPAPGQDNAPSSSPSPLPTPPSLSPSPSPAIHSAPPPSPSLKKPLHPCPDAEPGFKPSPAPGPQLVPNIPSASPPRTAPPVRTSPPPLPLALSPLPSVSLGSNPSQGDQRGSSPSYGPAPNTQGTSASAGSPIRPDLSFYSILMVSLLYWYFQFNI</sequence>
<evidence type="ECO:0000259" key="3">
    <source>
        <dbReference type="Pfam" id="PF23041"/>
    </source>
</evidence>